<keyword evidence="7" id="KW-0449">Lipoprotein</keyword>
<dbReference type="InterPro" id="IPR006977">
    <property type="entry name" value="Yip1_dom"/>
</dbReference>
<keyword evidence="4 5" id="KW-0472">Membrane</keyword>
<comment type="subcellular location">
    <subcellularLocation>
        <location evidence="1">Membrane</location>
        <topology evidence="1">Multi-pass membrane protein</topology>
    </subcellularLocation>
</comment>
<feature type="transmembrane region" description="Helical" evidence="5">
    <location>
        <begin position="101"/>
        <end position="122"/>
    </location>
</feature>
<proteinExistence type="predicted"/>
<dbReference type="KEGG" id="mym:A176_007367"/>
<reference evidence="7 8" key="1">
    <citation type="journal article" date="2016" name="PLoS ONE">
        <title>Complete Genome Sequence and Comparative Genomics of a Novel Myxobacterium Myxococcus hansupus.</title>
        <authorList>
            <person name="Sharma G."/>
            <person name="Narwani T."/>
            <person name="Subramanian S."/>
        </authorList>
    </citation>
    <scope>NUCLEOTIDE SEQUENCE [LARGE SCALE GENOMIC DNA]</scope>
    <source>
        <strain evidence="8">mixupus</strain>
    </source>
</reference>
<keyword evidence="2 5" id="KW-0812">Transmembrane</keyword>
<dbReference type="eggNOG" id="COG2881">
    <property type="taxonomic scope" value="Bacteria"/>
</dbReference>
<evidence type="ECO:0000256" key="3">
    <source>
        <dbReference type="ARBA" id="ARBA00022989"/>
    </source>
</evidence>
<feature type="transmembrane region" description="Helical" evidence="5">
    <location>
        <begin position="198"/>
        <end position="222"/>
    </location>
</feature>
<feature type="domain" description="Yip1" evidence="6">
    <location>
        <begin position="79"/>
        <end position="251"/>
    </location>
</feature>
<evidence type="ECO:0000256" key="5">
    <source>
        <dbReference type="SAM" id="Phobius"/>
    </source>
</evidence>
<keyword evidence="8" id="KW-1185">Reference proteome</keyword>
<dbReference type="GO" id="GO:0016020">
    <property type="term" value="C:membrane"/>
    <property type="evidence" value="ECO:0007669"/>
    <property type="project" value="UniProtKB-SubCell"/>
</dbReference>
<evidence type="ECO:0000256" key="4">
    <source>
        <dbReference type="ARBA" id="ARBA00023136"/>
    </source>
</evidence>
<dbReference type="Proteomes" id="UP000009026">
    <property type="component" value="Chromosome"/>
</dbReference>
<dbReference type="EMBL" id="CP012109">
    <property type="protein sequence ID" value="AKQ70455.1"/>
    <property type="molecule type" value="Genomic_DNA"/>
</dbReference>
<dbReference type="Pfam" id="PF04893">
    <property type="entry name" value="Yip1"/>
    <property type="match status" value="1"/>
</dbReference>
<keyword evidence="3 5" id="KW-1133">Transmembrane helix</keyword>
<evidence type="ECO:0000313" key="7">
    <source>
        <dbReference type="EMBL" id="AKQ70455.1"/>
    </source>
</evidence>
<dbReference type="AlphaFoldDB" id="A0A0H4XA21"/>
<evidence type="ECO:0000256" key="1">
    <source>
        <dbReference type="ARBA" id="ARBA00004141"/>
    </source>
</evidence>
<dbReference type="PATRIC" id="fig|1297742.4.peg.7496"/>
<evidence type="ECO:0000259" key="6">
    <source>
        <dbReference type="Pfam" id="PF04893"/>
    </source>
</evidence>
<evidence type="ECO:0000256" key="2">
    <source>
        <dbReference type="ARBA" id="ARBA00022692"/>
    </source>
</evidence>
<gene>
    <name evidence="7" type="ORF">A176_007367</name>
</gene>
<dbReference type="STRING" id="1297742.A176_007367"/>
<organism evidence="7 8">
    <name type="scientific">Pseudomyxococcus hansupus</name>
    <dbReference type="NCBI Taxonomy" id="1297742"/>
    <lineage>
        <taxon>Bacteria</taxon>
        <taxon>Pseudomonadati</taxon>
        <taxon>Myxococcota</taxon>
        <taxon>Myxococcia</taxon>
        <taxon>Myxococcales</taxon>
        <taxon>Cystobacterineae</taxon>
        <taxon>Myxococcaceae</taxon>
        <taxon>Pseudomyxococcus</taxon>
    </lineage>
</organism>
<name>A0A0H4XA21_9BACT</name>
<feature type="transmembrane region" description="Helical" evidence="5">
    <location>
        <begin position="143"/>
        <end position="166"/>
    </location>
</feature>
<feature type="transmembrane region" description="Helical" evidence="5">
    <location>
        <begin position="234"/>
        <end position="261"/>
    </location>
</feature>
<accession>A0A0H4XA21</accession>
<protein>
    <submittedName>
        <fullName evidence="7">Putative lipoprotein</fullName>
    </submittedName>
</protein>
<sequence length="267" mass="28689">MMEATPGSSDPVCAVHPELRSLHACARCGSFACAKCLRKGYRDEPLCASCHERVPEDALPWDQRAELGTLKAFWQTCLAVLFRPSATLERARPDGSVGSSLGFAALSYFVGYFTTILLYMTLVFAIPRELAESDNINPDAMRLMWLGLMCVGLVMAPVMGVATTIVNSGLDHLVFRLQGTGQPFSVTLRANALSLSPFLVGLIPLCGAYVSPLWSLGLRIYAYRALHRTNWGTAALGALAVPLLSCGLVFGLYAVLLLVGLSMGGGR</sequence>
<evidence type="ECO:0000313" key="8">
    <source>
        <dbReference type="Proteomes" id="UP000009026"/>
    </source>
</evidence>